<proteinExistence type="predicted"/>
<evidence type="ECO:0000313" key="2">
    <source>
        <dbReference type="EMBL" id="EMF55891.1"/>
    </source>
</evidence>
<gene>
    <name evidence="2" type="ORF">SBD_3202</name>
</gene>
<sequence>MPVRAAGVVRAVLTETAGADGPAGAAGSAESAVPARPDSVRARRGPGAGPAVP</sequence>
<evidence type="ECO:0000313" key="3">
    <source>
        <dbReference type="Proteomes" id="UP000030760"/>
    </source>
</evidence>
<protein>
    <submittedName>
        <fullName evidence="2">Uncharacterized protein</fullName>
    </submittedName>
</protein>
<name>M3EHU9_9ACTN</name>
<feature type="region of interest" description="Disordered" evidence="1">
    <location>
        <begin position="15"/>
        <end position="53"/>
    </location>
</feature>
<dbReference type="EMBL" id="KB405067">
    <property type="protein sequence ID" value="EMF55891.1"/>
    <property type="molecule type" value="Genomic_DNA"/>
</dbReference>
<evidence type="ECO:0000256" key="1">
    <source>
        <dbReference type="SAM" id="MobiDB-lite"/>
    </source>
</evidence>
<reference evidence="3" key="1">
    <citation type="journal article" date="2013" name="Genome Announc.">
        <title>Draft Genome Sequence of Streptomyces bottropensis ATCC 25435, a Bottromycin-Producing Actinomycete.</title>
        <authorList>
            <person name="Zhang H."/>
            <person name="Zhou W."/>
            <person name="Zhuang Y."/>
            <person name="Liang X."/>
            <person name="Liu T."/>
        </authorList>
    </citation>
    <scope>NUCLEOTIDE SEQUENCE [LARGE SCALE GENOMIC DNA]</scope>
    <source>
        <strain evidence="3">ATCC 25435</strain>
    </source>
</reference>
<dbReference type="Proteomes" id="UP000030760">
    <property type="component" value="Unassembled WGS sequence"/>
</dbReference>
<feature type="compositionally biased region" description="Low complexity" evidence="1">
    <location>
        <begin position="15"/>
        <end position="35"/>
    </location>
</feature>
<organism evidence="2 3">
    <name type="scientific">Streptomyces bottropensis ATCC 25435</name>
    <dbReference type="NCBI Taxonomy" id="1054862"/>
    <lineage>
        <taxon>Bacteria</taxon>
        <taxon>Bacillati</taxon>
        <taxon>Actinomycetota</taxon>
        <taxon>Actinomycetes</taxon>
        <taxon>Kitasatosporales</taxon>
        <taxon>Streptomycetaceae</taxon>
        <taxon>Streptomyces</taxon>
    </lineage>
</organism>
<dbReference type="AlphaFoldDB" id="M3EHU9"/>
<accession>M3EHU9</accession>